<proteinExistence type="predicted"/>
<dbReference type="SUPFAM" id="SSF49401">
    <property type="entry name" value="Bacterial adhesins"/>
    <property type="match status" value="2"/>
</dbReference>
<evidence type="ECO:0000259" key="9">
    <source>
        <dbReference type="Pfam" id="PF17802"/>
    </source>
</evidence>
<dbReference type="InterPro" id="IPR041171">
    <property type="entry name" value="SDR_Ig"/>
</dbReference>
<evidence type="ECO:0000256" key="6">
    <source>
        <dbReference type="SAM" id="SignalP"/>
    </source>
</evidence>
<evidence type="ECO:0000256" key="1">
    <source>
        <dbReference type="ARBA" id="ARBA00004168"/>
    </source>
</evidence>
<gene>
    <name evidence="11" type="ORF">JCR31_13190</name>
</gene>
<dbReference type="InterPro" id="IPR008456">
    <property type="entry name" value="Collagen-bd_dom"/>
</dbReference>
<keyword evidence="2" id="KW-0134">Cell wall</keyword>
<dbReference type="SUPFAM" id="SSF49478">
    <property type="entry name" value="Cna protein B-type domain"/>
    <property type="match status" value="2"/>
</dbReference>
<feature type="domain" description="SpaA-like prealbumin fold" evidence="9">
    <location>
        <begin position="321"/>
        <end position="396"/>
    </location>
</feature>
<dbReference type="Gene3D" id="2.60.40.740">
    <property type="match status" value="1"/>
</dbReference>
<keyword evidence="5" id="KW-0572">Peptidoglycan-anchor</keyword>
<dbReference type="Pfam" id="PF17961">
    <property type="entry name" value="Big_8"/>
    <property type="match status" value="1"/>
</dbReference>
<dbReference type="InterPro" id="IPR011252">
    <property type="entry name" value="Fibrogen-bd_dom1"/>
</dbReference>
<dbReference type="InterPro" id="IPR041033">
    <property type="entry name" value="SpaA_PFL_dom_1"/>
</dbReference>
<keyword evidence="3" id="KW-0964">Secreted</keyword>
<organism evidence="11 12">
    <name type="scientific">Bacillus cereus</name>
    <dbReference type="NCBI Taxonomy" id="1396"/>
    <lineage>
        <taxon>Bacteria</taxon>
        <taxon>Bacillati</taxon>
        <taxon>Bacillota</taxon>
        <taxon>Bacilli</taxon>
        <taxon>Bacillales</taxon>
        <taxon>Bacillaceae</taxon>
        <taxon>Bacillus</taxon>
        <taxon>Bacillus cereus group</taxon>
    </lineage>
</organism>
<dbReference type="Pfam" id="PF05738">
    <property type="entry name" value="Cna_B"/>
    <property type="match status" value="1"/>
</dbReference>
<dbReference type="Gene3D" id="2.60.40.10">
    <property type="entry name" value="Immunoglobulins"/>
    <property type="match status" value="1"/>
</dbReference>
<feature type="chain" id="PRO_5044846625" evidence="6">
    <location>
        <begin position="19"/>
        <end position="486"/>
    </location>
</feature>
<evidence type="ECO:0000256" key="5">
    <source>
        <dbReference type="ARBA" id="ARBA00023088"/>
    </source>
</evidence>
<dbReference type="Pfam" id="PF17802">
    <property type="entry name" value="SpaA"/>
    <property type="match status" value="1"/>
</dbReference>
<dbReference type="Pfam" id="PF05737">
    <property type="entry name" value="Collagen_bind"/>
    <property type="match status" value="1"/>
</dbReference>
<dbReference type="InterPro" id="IPR013783">
    <property type="entry name" value="Ig-like_fold"/>
</dbReference>
<dbReference type="RefSeq" id="WP_200152190.1">
    <property type="nucleotide sequence ID" value="NZ_JAEFBZ010000001.1"/>
</dbReference>
<accession>A0ABD4LE18</accession>
<evidence type="ECO:0000313" key="11">
    <source>
        <dbReference type="EMBL" id="MBK1608861.1"/>
    </source>
</evidence>
<evidence type="ECO:0000256" key="3">
    <source>
        <dbReference type="ARBA" id="ARBA00022525"/>
    </source>
</evidence>
<feature type="domain" description="SDR-like Ig" evidence="10">
    <location>
        <begin position="39"/>
        <end position="123"/>
    </location>
</feature>
<dbReference type="CDD" id="cd00222">
    <property type="entry name" value="CollagenBindB"/>
    <property type="match status" value="1"/>
</dbReference>
<evidence type="ECO:0000259" key="7">
    <source>
        <dbReference type="Pfam" id="PF05737"/>
    </source>
</evidence>
<dbReference type="AlphaFoldDB" id="A0ABD4LE18"/>
<feature type="signal peptide" evidence="6">
    <location>
        <begin position="1"/>
        <end position="18"/>
    </location>
</feature>
<protein>
    <submittedName>
        <fullName evidence="11">Cna B-type domain-containing protein</fullName>
    </submittedName>
</protein>
<feature type="domain" description="CNA-B" evidence="8">
    <location>
        <begin position="413"/>
        <end position="486"/>
    </location>
</feature>
<comment type="caution">
    <text evidence="11">The sequence shown here is derived from an EMBL/GenBank/DDBJ whole genome shotgun (WGS) entry which is preliminary data.</text>
</comment>
<evidence type="ECO:0000259" key="10">
    <source>
        <dbReference type="Pfam" id="PF17961"/>
    </source>
</evidence>
<feature type="domain" description="Collagen binding" evidence="7">
    <location>
        <begin position="162"/>
        <end position="290"/>
    </location>
</feature>
<dbReference type="EMBL" id="JAEFBZ010000001">
    <property type="protein sequence ID" value="MBK1608861.1"/>
    <property type="molecule type" value="Genomic_DNA"/>
</dbReference>
<name>A0ABD4LE18_BACCE</name>
<dbReference type="Proteomes" id="UP000613452">
    <property type="component" value="Unassembled WGS sequence"/>
</dbReference>
<dbReference type="InterPro" id="IPR008966">
    <property type="entry name" value="Adhesion_dom_sf"/>
</dbReference>
<evidence type="ECO:0000313" key="12">
    <source>
        <dbReference type="Proteomes" id="UP000613452"/>
    </source>
</evidence>
<feature type="non-terminal residue" evidence="11">
    <location>
        <position position="486"/>
    </location>
</feature>
<comment type="subcellular location">
    <subcellularLocation>
        <location evidence="1">Secreted</location>
        <location evidence="1">Cell wall</location>
        <topology evidence="1">Peptidoglycan-anchor</topology>
    </subcellularLocation>
</comment>
<sequence>MILLFTIGQSLLPTIASAQELNTTGFVDNFTINKTELRYGDRTTINVNFSDKSGNNMKSGDTLTLALPNELIGFNTTIPLDDEQGNNFGICKVNSTNVVCEFNEIVEKLHNIRGHFNFTVQASNVEIDQTIEVETNLGTNLEKQTVTITGPTSGGTGAGERPFFQKGGSIYPENTSEVQWILSVNPNSEQLNTDIVLYDSLQEGQLLNKDSFSMYVNDKVYLTLIDFEAQGYGSITFMDNNSFKLVFNKDKASGNKFSIGYKSTITEEGKKQEFFENDYKIEYQVVNKETSVDSNSVKVENISFGGGAEGDLPPKGTLRIIKHIAANEEKVIPNVTFKLFKELGEQVGDKYTTNGQGVIEIPNLLPGNYYVQEVSAPDYVTFDPQAKVSFEVKANAINGIKLLISNEMKTTSIRGTKSWNDNNSPDRPKTIKVDLLQNGKVIDTKEVSEVTEWKYAFTDLVAYDAEGKAYKYEVKEQPVDGYQTEV</sequence>
<dbReference type="Gene3D" id="2.60.40.1140">
    <property type="entry name" value="Collagen-binding surface protein Cna, B-type domain"/>
    <property type="match status" value="1"/>
</dbReference>
<evidence type="ECO:0000256" key="4">
    <source>
        <dbReference type="ARBA" id="ARBA00022729"/>
    </source>
</evidence>
<dbReference type="Gene3D" id="2.60.40.1280">
    <property type="match status" value="1"/>
</dbReference>
<evidence type="ECO:0000259" key="8">
    <source>
        <dbReference type="Pfam" id="PF05738"/>
    </source>
</evidence>
<dbReference type="InterPro" id="IPR008454">
    <property type="entry name" value="Collagen-bd_Cna-like_B-typ_dom"/>
</dbReference>
<reference evidence="11 12" key="1">
    <citation type="submission" date="2020-12" db="EMBL/GenBank/DDBJ databases">
        <title>Genome assembly for a thermostable protease producing Bacillus cereus MAKP1 strain isolated from chicken gut.</title>
        <authorList>
            <person name="Malaviya A."/>
        </authorList>
    </citation>
    <scope>NUCLEOTIDE SEQUENCE [LARGE SCALE GENOMIC DNA]</scope>
    <source>
        <strain evidence="11 12">MAKP1</strain>
    </source>
</reference>
<keyword evidence="4 6" id="KW-0732">Signal</keyword>
<evidence type="ECO:0000256" key="2">
    <source>
        <dbReference type="ARBA" id="ARBA00022512"/>
    </source>
</evidence>